<dbReference type="OrthoDB" id="4671961at2"/>
<dbReference type="Proteomes" id="UP000322927">
    <property type="component" value="Chromosome"/>
</dbReference>
<dbReference type="Pfam" id="PF06974">
    <property type="entry name" value="WS_DGAT_C"/>
    <property type="match status" value="1"/>
</dbReference>
<name>A0A5P2C715_STRVZ</name>
<evidence type="ECO:0000313" key="4">
    <source>
        <dbReference type="Proteomes" id="UP000322927"/>
    </source>
</evidence>
<dbReference type="EMBL" id="CP029192">
    <property type="protein sequence ID" value="QES38177.1"/>
    <property type="molecule type" value="Genomic_DNA"/>
</dbReference>
<dbReference type="Pfam" id="PF03007">
    <property type="entry name" value="WS_DGAT_cat"/>
    <property type="match status" value="1"/>
</dbReference>
<dbReference type="RefSeq" id="WP_150220373.1">
    <property type="nucleotide sequence ID" value="NZ_CP029192.1"/>
</dbReference>
<dbReference type="GO" id="GO:0004144">
    <property type="term" value="F:diacylglycerol O-acyltransferase activity"/>
    <property type="evidence" value="ECO:0007669"/>
    <property type="project" value="InterPro"/>
</dbReference>
<gene>
    <name evidence="3" type="ORF">DEJ48_36420</name>
</gene>
<feature type="domain" description="O-acyltransferase WSD1-like N-terminal" evidence="1">
    <location>
        <begin position="34"/>
        <end position="149"/>
    </location>
</feature>
<evidence type="ECO:0000259" key="1">
    <source>
        <dbReference type="Pfam" id="PF03007"/>
    </source>
</evidence>
<feature type="domain" description="O-acyltransferase WSD1 C-terminal" evidence="2">
    <location>
        <begin position="285"/>
        <end position="423"/>
    </location>
</feature>
<proteinExistence type="predicted"/>
<dbReference type="InterPro" id="IPR004255">
    <property type="entry name" value="O-acyltransferase_WSD1_N"/>
</dbReference>
<protein>
    <submittedName>
        <fullName evidence="3">Uncharacterized protein</fullName>
    </submittedName>
</protein>
<evidence type="ECO:0000313" key="3">
    <source>
        <dbReference type="EMBL" id="QES38177.1"/>
    </source>
</evidence>
<organism evidence="3 4">
    <name type="scientific">Streptomyces venezuelae</name>
    <dbReference type="NCBI Taxonomy" id="54571"/>
    <lineage>
        <taxon>Bacteria</taxon>
        <taxon>Bacillati</taxon>
        <taxon>Actinomycetota</taxon>
        <taxon>Actinomycetes</taxon>
        <taxon>Kitasatosporales</taxon>
        <taxon>Streptomycetaceae</taxon>
        <taxon>Streptomyces</taxon>
    </lineage>
</organism>
<accession>A0A5P2C715</accession>
<sequence>MQQTLNPIDEIFLSIPRELTPVQGKFIRFRGDVPSLDVLRRHLAERLPALARLTYQAVRAGRRTVWSPSARFDPMDHVLELKLPEGSSLDEALTDVMRLPLPGSGALWDMYLVHGYAVGEYAVCYRVHHGLEDGMGTVHVAAVLFGDHVPATATAGSARGPLLTAGPAELANGMLTVTKGMVRGLRPAHPWPSLFRSGPDQLAVCSTSATRQELSTLGRKYGGTVTDAFLMALRGALSAWSRSAQDDGAPGNGEGHAVRAAVGASPVPVRMPLSTRHKAEEAAVGNHLATAVVTLPDGRLPTAPAFHQLIDRTHRMRSSGLRPASRALVGLLPAASTRMAVKLLLNPSTAPLYASSYSLPDSLTFNGDPVIDVVPIGVLLPGNGLSVTLLSCGARVQVSFLHDLRLPDAGRLATLWREALDALPTS</sequence>
<reference evidence="3 4" key="1">
    <citation type="submission" date="2018-05" db="EMBL/GenBank/DDBJ databases">
        <title>Streptomyces venezuelae.</title>
        <authorList>
            <person name="Kim W."/>
            <person name="Lee N."/>
            <person name="Cho B.-K."/>
        </authorList>
    </citation>
    <scope>NUCLEOTIDE SEQUENCE [LARGE SCALE GENOMIC DNA]</scope>
    <source>
        <strain evidence="3 4">ATCC 14584</strain>
    </source>
</reference>
<dbReference type="GO" id="GO:0019432">
    <property type="term" value="P:triglyceride biosynthetic process"/>
    <property type="evidence" value="ECO:0007669"/>
    <property type="project" value="UniProtKB-UniPathway"/>
</dbReference>
<dbReference type="Gene3D" id="3.30.559.30">
    <property type="entry name" value="Nonribosomal peptide synthetase, condensation domain"/>
    <property type="match status" value="1"/>
</dbReference>
<dbReference type="InterPro" id="IPR009721">
    <property type="entry name" value="O-acyltransferase_WSD1_C"/>
</dbReference>
<dbReference type="AlphaFoldDB" id="A0A5P2C715"/>
<evidence type="ECO:0000259" key="2">
    <source>
        <dbReference type="Pfam" id="PF06974"/>
    </source>
</evidence>
<dbReference type="UniPathway" id="UPA00282"/>